<evidence type="ECO:0000256" key="1">
    <source>
        <dbReference type="SAM" id="MobiDB-lite"/>
    </source>
</evidence>
<keyword evidence="3" id="KW-1185">Reference proteome</keyword>
<evidence type="ECO:0000313" key="2">
    <source>
        <dbReference type="EnsemblProtists" id="EOD10621"/>
    </source>
</evidence>
<dbReference type="PaxDb" id="2903-EOD10621"/>
<dbReference type="AlphaFoldDB" id="A0A0D3IH86"/>
<reference evidence="2" key="2">
    <citation type="submission" date="2024-10" db="UniProtKB">
        <authorList>
            <consortium name="EnsemblProtists"/>
        </authorList>
    </citation>
    <scope>IDENTIFICATION</scope>
</reference>
<feature type="region of interest" description="Disordered" evidence="1">
    <location>
        <begin position="1"/>
        <end position="30"/>
    </location>
</feature>
<protein>
    <submittedName>
        <fullName evidence="2">Uncharacterized protein</fullName>
    </submittedName>
</protein>
<dbReference type="Proteomes" id="UP000013827">
    <property type="component" value="Unassembled WGS sequence"/>
</dbReference>
<proteinExistence type="predicted"/>
<dbReference type="RefSeq" id="XP_005763050.1">
    <property type="nucleotide sequence ID" value="XM_005762993.1"/>
</dbReference>
<reference evidence="3" key="1">
    <citation type="journal article" date="2013" name="Nature">
        <title>Pan genome of the phytoplankton Emiliania underpins its global distribution.</title>
        <authorList>
            <person name="Read B.A."/>
            <person name="Kegel J."/>
            <person name="Klute M.J."/>
            <person name="Kuo A."/>
            <person name="Lefebvre S.C."/>
            <person name="Maumus F."/>
            <person name="Mayer C."/>
            <person name="Miller J."/>
            <person name="Monier A."/>
            <person name="Salamov A."/>
            <person name="Young J."/>
            <person name="Aguilar M."/>
            <person name="Claverie J.M."/>
            <person name="Frickenhaus S."/>
            <person name="Gonzalez K."/>
            <person name="Herman E.K."/>
            <person name="Lin Y.C."/>
            <person name="Napier J."/>
            <person name="Ogata H."/>
            <person name="Sarno A.F."/>
            <person name="Shmutz J."/>
            <person name="Schroeder D."/>
            <person name="de Vargas C."/>
            <person name="Verret F."/>
            <person name="von Dassow P."/>
            <person name="Valentin K."/>
            <person name="Van de Peer Y."/>
            <person name="Wheeler G."/>
            <person name="Dacks J.B."/>
            <person name="Delwiche C.F."/>
            <person name="Dyhrman S.T."/>
            <person name="Glockner G."/>
            <person name="John U."/>
            <person name="Richards T."/>
            <person name="Worden A.Z."/>
            <person name="Zhang X."/>
            <person name="Grigoriev I.V."/>
            <person name="Allen A.E."/>
            <person name="Bidle K."/>
            <person name="Borodovsky M."/>
            <person name="Bowler C."/>
            <person name="Brownlee C."/>
            <person name="Cock J.M."/>
            <person name="Elias M."/>
            <person name="Gladyshev V.N."/>
            <person name="Groth M."/>
            <person name="Guda C."/>
            <person name="Hadaegh A."/>
            <person name="Iglesias-Rodriguez M.D."/>
            <person name="Jenkins J."/>
            <person name="Jones B.M."/>
            <person name="Lawson T."/>
            <person name="Leese F."/>
            <person name="Lindquist E."/>
            <person name="Lobanov A."/>
            <person name="Lomsadze A."/>
            <person name="Malik S.B."/>
            <person name="Marsh M.E."/>
            <person name="Mackinder L."/>
            <person name="Mock T."/>
            <person name="Mueller-Roeber B."/>
            <person name="Pagarete A."/>
            <person name="Parker M."/>
            <person name="Probert I."/>
            <person name="Quesneville H."/>
            <person name="Raines C."/>
            <person name="Rensing S.A."/>
            <person name="Riano-Pachon D.M."/>
            <person name="Richier S."/>
            <person name="Rokitta S."/>
            <person name="Shiraiwa Y."/>
            <person name="Soanes D.M."/>
            <person name="van der Giezen M."/>
            <person name="Wahlund T.M."/>
            <person name="Williams B."/>
            <person name="Wilson W."/>
            <person name="Wolfe G."/>
            <person name="Wurch L.L."/>
        </authorList>
    </citation>
    <scope>NUCLEOTIDE SEQUENCE</scope>
</reference>
<evidence type="ECO:0000313" key="3">
    <source>
        <dbReference type="Proteomes" id="UP000013827"/>
    </source>
</evidence>
<organism evidence="2 3">
    <name type="scientific">Emiliania huxleyi (strain CCMP1516)</name>
    <dbReference type="NCBI Taxonomy" id="280463"/>
    <lineage>
        <taxon>Eukaryota</taxon>
        <taxon>Haptista</taxon>
        <taxon>Haptophyta</taxon>
        <taxon>Prymnesiophyceae</taxon>
        <taxon>Isochrysidales</taxon>
        <taxon>Noelaerhabdaceae</taxon>
        <taxon>Emiliania</taxon>
    </lineage>
</organism>
<sequence>MRAPRAVRGAHTIGTGPEHPAIGAESPDSTAIRPWSAAESSARVALLEPEATPPSSDLAKAKKIAAARQCLEPLLGRLHQ</sequence>
<accession>A0A0D3IH86</accession>
<dbReference type="HOGENOM" id="CLU_2594821_0_0_1"/>
<dbReference type="EnsemblProtists" id="EOD10621">
    <property type="protein sequence ID" value="EOD10621"/>
    <property type="gene ID" value="EMIHUDRAFT_215349"/>
</dbReference>
<dbReference type="GeneID" id="17256856"/>
<dbReference type="KEGG" id="ehx:EMIHUDRAFT_215349"/>
<name>A0A0D3IH86_EMIH1</name>